<dbReference type="PROSITE" id="PS01023">
    <property type="entry name" value="PTR2_2"/>
    <property type="match status" value="1"/>
</dbReference>
<evidence type="ECO:0000256" key="7">
    <source>
        <dbReference type="SAM" id="Phobius"/>
    </source>
</evidence>
<dbReference type="OrthoDB" id="8904098at2759"/>
<keyword evidence="5 7" id="KW-0472">Membrane</keyword>
<feature type="transmembrane region" description="Helical" evidence="7">
    <location>
        <begin position="382"/>
        <end position="401"/>
    </location>
</feature>
<dbReference type="Proteomes" id="UP000193218">
    <property type="component" value="Unassembled WGS sequence"/>
</dbReference>
<evidence type="ECO:0000256" key="1">
    <source>
        <dbReference type="ARBA" id="ARBA00004141"/>
    </source>
</evidence>
<dbReference type="AlphaFoldDB" id="A0A1Y1UQC2"/>
<feature type="transmembrane region" description="Helical" evidence="7">
    <location>
        <begin position="537"/>
        <end position="561"/>
    </location>
</feature>
<feature type="transmembrane region" description="Helical" evidence="7">
    <location>
        <begin position="421"/>
        <end position="442"/>
    </location>
</feature>
<dbReference type="RefSeq" id="XP_021874026.1">
    <property type="nucleotide sequence ID" value="XM_022013193.1"/>
</dbReference>
<dbReference type="GO" id="GO:0022857">
    <property type="term" value="F:transmembrane transporter activity"/>
    <property type="evidence" value="ECO:0007669"/>
    <property type="project" value="InterPro"/>
</dbReference>
<gene>
    <name evidence="8" type="ORF">BD324DRAFT_576514</name>
</gene>
<feature type="transmembrane region" description="Helical" evidence="7">
    <location>
        <begin position="171"/>
        <end position="190"/>
    </location>
</feature>
<dbReference type="GO" id="GO:0006857">
    <property type="term" value="P:oligopeptide transport"/>
    <property type="evidence" value="ECO:0007669"/>
    <property type="project" value="InterPro"/>
</dbReference>
<feature type="transmembrane region" description="Helical" evidence="7">
    <location>
        <begin position="287"/>
        <end position="308"/>
    </location>
</feature>
<feature type="transmembrane region" description="Helical" evidence="7">
    <location>
        <begin position="567"/>
        <end position="587"/>
    </location>
</feature>
<dbReference type="PANTHER" id="PTHR11654">
    <property type="entry name" value="OLIGOPEPTIDE TRANSPORTER-RELATED"/>
    <property type="match status" value="1"/>
</dbReference>
<dbReference type="Pfam" id="PF00854">
    <property type="entry name" value="PTR2"/>
    <property type="match status" value="1"/>
</dbReference>
<feature type="transmembrane region" description="Helical" evidence="7">
    <location>
        <begin position="202"/>
        <end position="221"/>
    </location>
</feature>
<evidence type="ECO:0000313" key="9">
    <source>
        <dbReference type="Proteomes" id="UP000193218"/>
    </source>
</evidence>
<comment type="caution">
    <text evidence="8">The sequence shown here is derived from an EMBL/GenBank/DDBJ whole genome shotgun (WGS) entry which is preliminary data.</text>
</comment>
<keyword evidence="9" id="KW-1185">Reference proteome</keyword>
<name>A0A1Y1UQC2_9TREE</name>
<keyword evidence="4 7" id="KW-1133">Transmembrane helix</keyword>
<protein>
    <submittedName>
        <fullName evidence="8">Putative integral membrane peptide transporter</fullName>
    </submittedName>
</protein>
<dbReference type="Gene3D" id="1.20.1250.20">
    <property type="entry name" value="MFS general substrate transporter like domains"/>
    <property type="match status" value="1"/>
</dbReference>
<reference evidence="8 9" key="1">
    <citation type="submission" date="2017-03" db="EMBL/GenBank/DDBJ databases">
        <title>Widespread Adenine N6-methylation of Active Genes in Fungi.</title>
        <authorList>
            <consortium name="DOE Joint Genome Institute"/>
            <person name="Mondo S.J."/>
            <person name="Dannebaum R.O."/>
            <person name="Kuo R.C."/>
            <person name="Louie K.B."/>
            <person name="Bewick A.J."/>
            <person name="Labutti K."/>
            <person name="Haridas S."/>
            <person name="Kuo A."/>
            <person name="Salamov A."/>
            <person name="Ahrendt S.R."/>
            <person name="Lau R."/>
            <person name="Bowen B.P."/>
            <person name="Lipzen A."/>
            <person name="Sullivan W."/>
            <person name="Andreopoulos W.B."/>
            <person name="Clum A."/>
            <person name="Lindquist E."/>
            <person name="Daum C."/>
            <person name="Northen T.R."/>
            <person name="Ramamoorthy G."/>
            <person name="Schmitz R.J."/>
            <person name="Gryganskyi A."/>
            <person name="Culley D."/>
            <person name="Magnuson J."/>
            <person name="James T.Y."/>
            <person name="O'Malley M.A."/>
            <person name="Stajich J.E."/>
            <person name="Spatafora J.W."/>
            <person name="Visel A."/>
            <person name="Grigoriev I.V."/>
        </authorList>
    </citation>
    <scope>NUCLEOTIDE SEQUENCE [LARGE SCALE GENOMIC DNA]</scope>
    <source>
        <strain evidence="8 9">NRRL Y-17943</strain>
    </source>
</reference>
<evidence type="ECO:0000313" key="8">
    <source>
        <dbReference type="EMBL" id="ORX40241.1"/>
    </source>
</evidence>
<evidence type="ECO:0000256" key="2">
    <source>
        <dbReference type="ARBA" id="ARBA00005982"/>
    </source>
</evidence>
<dbReference type="GeneID" id="33555001"/>
<proteinExistence type="inferred from homology"/>
<comment type="subcellular location">
    <subcellularLocation>
        <location evidence="1 6">Membrane</location>
        <topology evidence="1 6">Multi-pass membrane protein</topology>
    </subcellularLocation>
</comment>
<accession>A0A1Y1UQC2</accession>
<dbReference type="InterPro" id="IPR000109">
    <property type="entry name" value="POT_fam"/>
</dbReference>
<evidence type="ECO:0000256" key="5">
    <source>
        <dbReference type="ARBA" id="ARBA00023136"/>
    </source>
</evidence>
<sequence length="639" mass="69481">MSAAHTNVVADVISGPVPAEAVPQDHDVVEERKEEKKYARQNNDQVVVGAAVDLHDSDEPTDEEYKTLRKVPAGMKWACIAMCTVELAERASYYGCQQIFANFVNNPLPDGGNGAGAVAKGAAGLNQSAGALGMGSVAATAVGQTFTFLAYTIPILGGILSDTRWGRFKTLCVGVAIGALSHVLLVIPAIPKVLAEQPAKSHAFPAFMIILIILAFASGMIKPCLGPMLCDQSPVKRPTIITTKKGERVILDPQTTIARYFLIFYWCINVGSFFGLATSYAERFVGFWLAFLTPGIVYMIVPVVLVIASKSLYKAPPQGSVVLESLAVMREIFRRGGLRKIFKPNEFWILAKPSHIAEQDGGIDTHKVFWDDRFVDEIRQSYAASAVFFLIPVFLLADGGIGNAENDMSTAMVLNGIPNDVFNNFNPLAIIVATPILTYGLYPFMEKIGYPLKPMTRMCIGFLLGGANMVIGAIVQKKIYATSPCGDFATNCPAGVSTVSVAWLIPLYTIPAVGELFVLVTSYELAYTRSPARMKGLVYAICLSNSAVAAIVGLASAAAIVDPYLTNTYIVLAALCFFLAPCFPIFFKHLDQPMFDFQDRERMEGKHQQDFFAKHAQQEDGELAYNSNHGRMEDISEKV</sequence>
<keyword evidence="6" id="KW-0813">Transport</keyword>
<dbReference type="FunCoup" id="A0A1Y1UQC2">
    <property type="interactions" value="249"/>
</dbReference>
<dbReference type="EMBL" id="NBSH01000002">
    <property type="protein sequence ID" value="ORX40241.1"/>
    <property type="molecule type" value="Genomic_DNA"/>
</dbReference>
<dbReference type="GO" id="GO:0016020">
    <property type="term" value="C:membrane"/>
    <property type="evidence" value="ECO:0007669"/>
    <property type="project" value="UniProtKB-SubCell"/>
</dbReference>
<evidence type="ECO:0000256" key="6">
    <source>
        <dbReference type="RuleBase" id="RU003755"/>
    </source>
</evidence>
<organism evidence="8 9">
    <name type="scientific">Kockovaella imperatae</name>
    <dbReference type="NCBI Taxonomy" id="4999"/>
    <lineage>
        <taxon>Eukaryota</taxon>
        <taxon>Fungi</taxon>
        <taxon>Dikarya</taxon>
        <taxon>Basidiomycota</taxon>
        <taxon>Agaricomycotina</taxon>
        <taxon>Tremellomycetes</taxon>
        <taxon>Tremellales</taxon>
        <taxon>Cuniculitremaceae</taxon>
        <taxon>Kockovaella</taxon>
    </lineage>
</organism>
<evidence type="ECO:0000256" key="3">
    <source>
        <dbReference type="ARBA" id="ARBA00022692"/>
    </source>
</evidence>
<dbReference type="SUPFAM" id="SSF103473">
    <property type="entry name" value="MFS general substrate transporter"/>
    <property type="match status" value="1"/>
</dbReference>
<dbReference type="STRING" id="4999.A0A1Y1UQC2"/>
<dbReference type="InterPro" id="IPR036259">
    <property type="entry name" value="MFS_trans_sf"/>
</dbReference>
<evidence type="ECO:0000256" key="4">
    <source>
        <dbReference type="ARBA" id="ARBA00022989"/>
    </source>
</evidence>
<feature type="transmembrane region" description="Helical" evidence="7">
    <location>
        <begin position="260"/>
        <end position="281"/>
    </location>
</feature>
<dbReference type="InterPro" id="IPR018456">
    <property type="entry name" value="PTR2_symporter_CS"/>
</dbReference>
<comment type="similarity">
    <text evidence="2 6">Belongs to the major facilitator superfamily. Proton-dependent oligopeptide transporter (POT/PTR) (TC 2.A.17) family.</text>
</comment>
<feature type="transmembrane region" description="Helical" evidence="7">
    <location>
        <begin position="454"/>
        <end position="475"/>
    </location>
</feature>
<dbReference type="InParanoid" id="A0A1Y1UQC2"/>
<keyword evidence="3 6" id="KW-0812">Transmembrane</keyword>
<feature type="transmembrane region" description="Helical" evidence="7">
    <location>
        <begin position="503"/>
        <end position="525"/>
    </location>
</feature>